<evidence type="ECO:0000256" key="2">
    <source>
        <dbReference type="ARBA" id="ARBA00023002"/>
    </source>
</evidence>
<gene>
    <name evidence="5" type="ORF">G5B36_13155</name>
</gene>
<feature type="domain" description="D-isomer specific 2-hydroxyacid dehydrogenase NAD-binding" evidence="4">
    <location>
        <begin position="171"/>
        <end position="318"/>
    </location>
</feature>
<proteinExistence type="inferred from homology"/>
<organism evidence="5 6">
    <name type="scientific">Enterocloster aldenensis</name>
    <dbReference type="NCBI Taxonomy" id="358742"/>
    <lineage>
        <taxon>Bacteria</taxon>
        <taxon>Bacillati</taxon>
        <taxon>Bacillota</taxon>
        <taxon>Clostridia</taxon>
        <taxon>Lachnospirales</taxon>
        <taxon>Lachnospiraceae</taxon>
        <taxon>Enterocloster</taxon>
    </lineage>
</organism>
<dbReference type="EMBL" id="JAAITT010000017">
    <property type="protein sequence ID" value="NSJ49640.1"/>
    <property type="molecule type" value="Genomic_DNA"/>
</dbReference>
<dbReference type="Gene3D" id="3.40.50.720">
    <property type="entry name" value="NAD(P)-binding Rossmann-like Domain"/>
    <property type="match status" value="2"/>
</dbReference>
<dbReference type="Pfam" id="PF02826">
    <property type="entry name" value="2-Hacid_dh_C"/>
    <property type="match status" value="1"/>
</dbReference>
<name>A0ABX2HJM5_9FIRM</name>
<dbReference type="PANTHER" id="PTHR42789">
    <property type="entry name" value="D-ISOMER SPECIFIC 2-HYDROXYACID DEHYDROGENASE FAMILY PROTEIN (AFU_ORTHOLOGUE AFUA_6G10090)"/>
    <property type="match status" value="1"/>
</dbReference>
<dbReference type="InterPro" id="IPR050857">
    <property type="entry name" value="D-2-hydroxyacid_DH"/>
</dbReference>
<keyword evidence="3" id="KW-0520">NAD</keyword>
<evidence type="ECO:0000313" key="6">
    <source>
        <dbReference type="Proteomes" id="UP000669239"/>
    </source>
</evidence>
<dbReference type="SUPFAM" id="SSF52283">
    <property type="entry name" value="Formate/glycerate dehydrogenase catalytic domain-like"/>
    <property type="match status" value="1"/>
</dbReference>
<evidence type="ECO:0000313" key="5">
    <source>
        <dbReference type="EMBL" id="NSJ49640.1"/>
    </source>
</evidence>
<keyword evidence="2" id="KW-0560">Oxidoreductase</keyword>
<dbReference type="Proteomes" id="UP000669239">
    <property type="component" value="Unassembled WGS sequence"/>
</dbReference>
<comment type="caution">
    <text evidence="5">The sequence shown here is derived from an EMBL/GenBank/DDBJ whole genome shotgun (WGS) entry which is preliminary data.</text>
</comment>
<evidence type="ECO:0000259" key="4">
    <source>
        <dbReference type="Pfam" id="PF02826"/>
    </source>
</evidence>
<sequence length="353" mass="38706">MRMKRKMALCTPIPEKFMGFINEQCDITVCGELKHGKGNVAEEQTRKECMGHELVVLGDEYAGAGTIKAWADSGMKFMGVAKGTPATVDYRAIEEAGLELSYTPGRNRVAVAEFNIGLMICAARKICLAGTGLQKGEHLGQAVQDIYDVPDVKNVVWGPLDENHPFTDYGIGFELYGKKLGIAGYGAIGREVAVRARAFGMEILAYDPYMPAERIEADGSRAVDLATMLSESDMVSIHLPVLESTRGIVNKDWFSRMKPTAYLINTARAAVIDQKDLVEALQAGTIGGAALDVYWQEPIPANHPLLSMRNVVLTPHMAGLTTDVDNWSGTMMGEEIIAYIKGEPRKYIWKVKK</sequence>
<dbReference type="SUPFAM" id="SSF51735">
    <property type="entry name" value="NAD(P)-binding Rossmann-fold domains"/>
    <property type="match status" value="1"/>
</dbReference>
<accession>A0ABX2HJM5</accession>
<reference evidence="5 6" key="1">
    <citation type="journal article" date="2020" name="Cell Host Microbe">
        <title>Functional and Genomic Variation between Human-Derived Isolates of Lachnospiraceae Reveals Inter- and Intra-Species Diversity.</title>
        <authorList>
            <person name="Sorbara M.T."/>
            <person name="Littmann E.R."/>
            <person name="Fontana E."/>
            <person name="Moody T.U."/>
            <person name="Kohout C.E."/>
            <person name="Gjonbalaj M."/>
            <person name="Eaton V."/>
            <person name="Seok R."/>
            <person name="Leiner I.M."/>
            <person name="Pamer E.G."/>
        </authorList>
    </citation>
    <scope>NUCLEOTIDE SEQUENCE [LARGE SCALE GENOMIC DNA]</scope>
    <source>
        <strain evidence="5 6">MSK.1.17</strain>
    </source>
</reference>
<dbReference type="InterPro" id="IPR036291">
    <property type="entry name" value="NAD(P)-bd_dom_sf"/>
</dbReference>
<keyword evidence="6" id="KW-1185">Reference proteome</keyword>
<evidence type="ECO:0000256" key="3">
    <source>
        <dbReference type="ARBA" id="ARBA00023027"/>
    </source>
</evidence>
<comment type="similarity">
    <text evidence="1">Belongs to the D-isomer specific 2-hydroxyacid dehydrogenase family.</text>
</comment>
<evidence type="ECO:0000256" key="1">
    <source>
        <dbReference type="ARBA" id="ARBA00005854"/>
    </source>
</evidence>
<dbReference type="InterPro" id="IPR006140">
    <property type="entry name" value="D-isomer_DH_NAD-bd"/>
</dbReference>
<dbReference type="PANTHER" id="PTHR42789:SF1">
    <property type="entry name" value="D-ISOMER SPECIFIC 2-HYDROXYACID DEHYDROGENASE FAMILY PROTEIN (AFU_ORTHOLOGUE AFUA_6G10090)"/>
    <property type="match status" value="1"/>
</dbReference>
<protein>
    <submittedName>
        <fullName evidence="5">Hydroxyacid dehydrogenase</fullName>
    </submittedName>
</protein>